<dbReference type="EMBL" id="CP163439">
    <property type="protein sequence ID" value="XDQ38922.1"/>
    <property type="molecule type" value="Genomic_DNA"/>
</dbReference>
<evidence type="ECO:0000313" key="3">
    <source>
        <dbReference type="EMBL" id="XDQ38922.1"/>
    </source>
</evidence>
<reference evidence="3" key="1">
    <citation type="submission" date="2024-07" db="EMBL/GenBank/DDBJ databases">
        <authorList>
            <person name="Yu S.T."/>
        </authorList>
    </citation>
    <scope>NUCLEOTIDE SEQUENCE</scope>
    <source>
        <strain evidence="3">R28</strain>
    </source>
</reference>
<dbReference type="InterPro" id="IPR007400">
    <property type="entry name" value="PrpF-like"/>
</dbReference>
<organism evidence="3">
    <name type="scientific">Streptomyces sp. R28</name>
    <dbReference type="NCBI Taxonomy" id="3238628"/>
    <lineage>
        <taxon>Bacteria</taxon>
        <taxon>Bacillati</taxon>
        <taxon>Actinomycetota</taxon>
        <taxon>Actinomycetes</taxon>
        <taxon>Kitasatosporales</taxon>
        <taxon>Streptomycetaceae</taxon>
        <taxon>Streptomyces</taxon>
    </lineage>
</organism>
<sequence length="361" mass="38189">MIGQLAQAPGAPCPTLVLDADGLPLTEQLIRPLLARARRHLVDAGHEDVLKIALISRSAHPLFDLDYLFVQCLPESPDAFDFRGSCGHSILCSVLVAGARRLVAQPAPGDRVRLRVLNNGDHAVCEVDEARRGSCDFTLHFVQQPGTTLDRTLMTGRPLDRVTTARSAYDVSLVSLGNPYVFVDARDLGLHTQAALFGAGDDVFEEIQEIRRAASAVLGTDPSSVFPKIALVGSYDRARLSARAISVPSWHPTLALTGITCLATATTVRGTVPARLLGGAAEEITRVGIETAGGSTVAEVRSDHRQPGKPLLQWVSVSGKRAGLLSGPLAIGSATNLVAPFAPSPDPALDKEASPWAPSTV</sequence>
<dbReference type="Gene3D" id="3.10.310.10">
    <property type="entry name" value="Diaminopimelate Epimerase, Chain A, domain 1"/>
    <property type="match status" value="2"/>
</dbReference>
<gene>
    <name evidence="3" type="ORF">AB5J49_39285</name>
</gene>
<evidence type="ECO:0000256" key="1">
    <source>
        <dbReference type="ARBA" id="ARBA00007673"/>
    </source>
</evidence>
<keyword evidence="2" id="KW-0413">Isomerase</keyword>
<dbReference type="RefSeq" id="WP_369173658.1">
    <property type="nucleotide sequence ID" value="NZ_CP163439.1"/>
</dbReference>
<dbReference type="Pfam" id="PF04303">
    <property type="entry name" value="PrpF"/>
    <property type="match status" value="1"/>
</dbReference>
<comment type="similarity">
    <text evidence="1">Belongs to the PrpF family.</text>
</comment>
<dbReference type="PANTHER" id="PTHR43709">
    <property type="entry name" value="ACONITATE ISOMERASE-RELATED"/>
    <property type="match status" value="1"/>
</dbReference>
<accession>A0AB39Q6V1</accession>
<name>A0AB39Q6V1_9ACTN</name>
<dbReference type="SUPFAM" id="SSF54506">
    <property type="entry name" value="Diaminopimelate epimerase-like"/>
    <property type="match status" value="2"/>
</dbReference>
<dbReference type="GO" id="GO:0016853">
    <property type="term" value="F:isomerase activity"/>
    <property type="evidence" value="ECO:0007669"/>
    <property type="project" value="UniProtKB-KW"/>
</dbReference>
<proteinExistence type="inferred from homology"/>
<dbReference type="PANTHER" id="PTHR43709:SF2">
    <property type="entry name" value="DUF453 DOMAIN PROTEIN (AFU_ORTHOLOGUE AFUA_6G00360)"/>
    <property type="match status" value="1"/>
</dbReference>
<protein>
    <submittedName>
        <fullName evidence="3">PrpF domain-containing protein</fullName>
    </submittedName>
</protein>
<evidence type="ECO:0000256" key="2">
    <source>
        <dbReference type="ARBA" id="ARBA00023235"/>
    </source>
</evidence>
<dbReference type="AlphaFoldDB" id="A0AB39Q6V1"/>